<dbReference type="Proteomes" id="UP000192491">
    <property type="component" value="Unassembled WGS sequence"/>
</dbReference>
<feature type="transmembrane region" description="Helical" evidence="1">
    <location>
        <begin position="206"/>
        <end position="228"/>
    </location>
</feature>
<dbReference type="AlphaFoldDB" id="A0A1Y1Q7B5"/>
<protein>
    <submittedName>
        <fullName evidence="2">Uncharacterized protein</fullName>
    </submittedName>
</protein>
<feature type="transmembrane region" description="Helical" evidence="1">
    <location>
        <begin position="55"/>
        <end position="80"/>
    </location>
</feature>
<comment type="caution">
    <text evidence="2">The sequence shown here is derived from an EMBL/GenBank/DDBJ whole genome shotgun (WGS) entry which is preliminary data.</text>
</comment>
<accession>A0A1Y1Q7B5</accession>
<evidence type="ECO:0000256" key="1">
    <source>
        <dbReference type="SAM" id="Phobius"/>
    </source>
</evidence>
<organism evidence="2 3">
    <name type="scientific">Thiothrix lacustris</name>
    <dbReference type="NCBI Taxonomy" id="525917"/>
    <lineage>
        <taxon>Bacteria</taxon>
        <taxon>Pseudomonadati</taxon>
        <taxon>Pseudomonadota</taxon>
        <taxon>Gammaproteobacteria</taxon>
        <taxon>Thiotrichales</taxon>
        <taxon>Thiotrichaceae</taxon>
        <taxon>Thiothrix</taxon>
    </lineage>
</organism>
<dbReference type="EMBL" id="MTEJ01000774">
    <property type="protein sequence ID" value="OQW98140.1"/>
    <property type="molecule type" value="Genomic_DNA"/>
</dbReference>
<gene>
    <name evidence="2" type="ORF">BWK73_53225</name>
</gene>
<feature type="transmembrane region" description="Helical" evidence="1">
    <location>
        <begin position="87"/>
        <end position="107"/>
    </location>
</feature>
<keyword evidence="1" id="KW-0812">Transmembrane</keyword>
<proteinExistence type="predicted"/>
<keyword evidence="1" id="KW-1133">Transmembrane helix</keyword>
<feature type="transmembrane region" description="Helical" evidence="1">
    <location>
        <begin position="29"/>
        <end position="49"/>
    </location>
</feature>
<reference evidence="2 3" key="1">
    <citation type="submission" date="2017-01" db="EMBL/GenBank/DDBJ databases">
        <title>Novel large sulfur bacteria in the metagenomes of groundwater-fed chemosynthetic microbial mats in the Lake Huron basin.</title>
        <authorList>
            <person name="Sharrar A.M."/>
            <person name="Flood B.E."/>
            <person name="Bailey J.V."/>
            <person name="Jones D.S."/>
            <person name="Biddanda B."/>
            <person name="Ruberg S.A."/>
            <person name="Marcus D.N."/>
            <person name="Dick G.J."/>
        </authorList>
    </citation>
    <scope>NUCLEOTIDE SEQUENCE [LARGE SCALE GENOMIC DNA]</scope>
    <source>
        <strain evidence="2">A8</strain>
    </source>
</reference>
<keyword evidence="1" id="KW-0472">Membrane</keyword>
<sequence length="355" mass="39091">MQLNSIHEPVRLENERTYLQLKPELRHTLYIAAWAITAVMGVAGVTTYYSSNPTALGAVMAFLLFLGFMLTMKSASALLFDPQMPGILRFLALLCIIAVVIIDVFAFSHEKQTGVMERIESANAVDAGHASKTEQISQLQAELAACPHHYTKCRAPLLQAIQTAQNAPDTLRFDAQNAGENRYWLALAAWYNDGKLPENHVDAGTIALYVFAGMGLVGSLFAVFAFGVHGASVSRLEYHRPAPSTTANERIQQRNERTSMLSLSVSDAEAGSETLPADTYDNWKQAVINGQCETIVRDMRLWLQDTGAVEQGKTKVAQTVAESYLAKAQDEGFIREIPGWVSGMRRKYEWTGQAG</sequence>
<evidence type="ECO:0000313" key="3">
    <source>
        <dbReference type="Proteomes" id="UP000192491"/>
    </source>
</evidence>
<evidence type="ECO:0000313" key="2">
    <source>
        <dbReference type="EMBL" id="OQW98140.1"/>
    </source>
</evidence>
<name>A0A1Y1Q7B5_9GAMM</name>